<dbReference type="AlphaFoldDB" id="N8Y757"/>
<dbReference type="GO" id="GO:0005829">
    <property type="term" value="C:cytosol"/>
    <property type="evidence" value="ECO:0007669"/>
    <property type="project" value="TreeGrafter"/>
</dbReference>
<dbReference type="InterPro" id="IPR051917">
    <property type="entry name" value="Transposase-Integrase"/>
</dbReference>
<dbReference type="GO" id="GO:0032196">
    <property type="term" value="P:transposition"/>
    <property type="evidence" value="ECO:0007669"/>
    <property type="project" value="TreeGrafter"/>
</dbReference>
<evidence type="ECO:0000313" key="3">
    <source>
        <dbReference type="Proteomes" id="UP000013117"/>
    </source>
</evidence>
<sequence>MNYSHLTQEERYQIYTLLREGFSVRHIAFRLARAPSTICREIKRNRNRNGYFAKHAHKLAKKRHASNHKTIDSSLWKQIENYLALQWSPEQIASHVAISMHSIYRYIISNEIK</sequence>
<reference evidence="2 3" key="1">
    <citation type="submission" date="2013-02" db="EMBL/GenBank/DDBJ databases">
        <title>The Genome Sequence of Acinetobacter gerneri CIP 107464.</title>
        <authorList>
            <consortium name="The Broad Institute Genome Sequencing Platform"/>
            <consortium name="The Broad Institute Genome Sequencing Center for Infectious Disease"/>
            <person name="Cerqueira G."/>
            <person name="Feldgarden M."/>
            <person name="Courvalin P."/>
            <person name="Perichon B."/>
            <person name="Grillot-Courvalin C."/>
            <person name="Clermont D."/>
            <person name="Rocha E."/>
            <person name="Yoon E.-J."/>
            <person name="Nemec A."/>
            <person name="Walker B."/>
            <person name="Young S.K."/>
            <person name="Zeng Q."/>
            <person name="Gargeya S."/>
            <person name="Fitzgerald M."/>
            <person name="Haas B."/>
            <person name="Abouelleil A."/>
            <person name="Alvarado L."/>
            <person name="Arachchi H.M."/>
            <person name="Berlin A.M."/>
            <person name="Chapman S.B."/>
            <person name="Dewar J."/>
            <person name="Goldberg J."/>
            <person name="Griggs A."/>
            <person name="Gujja S."/>
            <person name="Hansen M."/>
            <person name="Howarth C."/>
            <person name="Imamovic A."/>
            <person name="Larimer J."/>
            <person name="McCowan C."/>
            <person name="Murphy C."/>
            <person name="Neiman D."/>
            <person name="Pearson M."/>
            <person name="Priest M."/>
            <person name="Roberts A."/>
            <person name="Saif S."/>
            <person name="Shea T."/>
            <person name="Sisk P."/>
            <person name="Sykes S."/>
            <person name="Wortman J."/>
            <person name="Nusbaum C."/>
            <person name="Birren B."/>
        </authorList>
    </citation>
    <scope>NUCLEOTIDE SEQUENCE [LARGE SCALE GENOMIC DNA]</scope>
    <source>
        <strain evidence="2 3">CIP 107464</strain>
    </source>
</reference>
<dbReference type="InterPro" id="IPR009057">
    <property type="entry name" value="Homeodomain-like_sf"/>
</dbReference>
<organism evidence="2 3">
    <name type="scientific">Acinetobacter gerneri DSM 14967 = CIP 107464 = MTCC 9824</name>
    <dbReference type="NCBI Taxonomy" id="1120926"/>
    <lineage>
        <taxon>Bacteria</taxon>
        <taxon>Pseudomonadati</taxon>
        <taxon>Pseudomonadota</taxon>
        <taxon>Gammaproteobacteria</taxon>
        <taxon>Moraxellales</taxon>
        <taxon>Moraxellaceae</taxon>
        <taxon>Acinetobacter</taxon>
    </lineage>
</organism>
<dbReference type="SUPFAM" id="SSF46689">
    <property type="entry name" value="Homeodomain-like"/>
    <property type="match status" value="1"/>
</dbReference>
<dbReference type="Proteomes" id="UP000013117">
    <property type="component" value="Unassembled WGS sequence"/>
</dbReference>
<proteinExistence type="predicted"/>
<evidence type="ECO:0000259" key="1">
    <source>
        <dbReference type="Pfam" id="PF13936"/>
    </source>
</evidence>
<dbReference type="Pfam" id="PF13936">
    <property type="entry name" value="HTH_38"/>
    <property type="match status" value="1"/>
</dbReference>
<evidence type="ECO:0000313" key="2">
    <source>
        <dbReference type="EMBL" id="ENV32476.1"/>
    </source>
</evidence>
<dbReference type="EMBL" id="APPN01000079">
    <property type="protein sequence ID" value="ENV32476.1"/>
    <property type="molecule type" value="Genomic_DNA"/>
</dbReference>
<dbReference type="PANTHER" id="PTHR10948:SF23">
    <property type="entry name" value="TRANSPOSASE INSI FOR INSERTION SEQUENCE ELEMENT IS30A-RELATED"/>
    <property type="match status" value="1"/>
</dbReference>
<dbReference type="PATRIC" id="fig|1120926.3.peg.3226"/>
<feature type="domain" description="Transposase IS30-like HTH" evidence="1">
    <location>
        <begin position="3"/>
        <end position="45"/>
    </location>
</feature>
<dbReference type="RefSeq" id="WP_004867084.1">
    <property type="nucleotide sequence ID" value="NZ_ASYY01000080.1"/>
</dbReference>
<dbReference type="eggNOG" id="COG2826">
    <property type="taxonomic scope" value="Bacteria"/>
</dbReference>
<dbReference type="OrthoDB" id="9156814at2"/>
<protein>
    <recommendedName>
        <fullName evidence="1">Transposase IS30-like HTH domain-containing protein</fullName>
    </recommendedName>
</protein>
<keyword evidence="3" id="KW-1185">Reference proteome</keyword>
<gene>
    <name evidence="2" type="ORF">F960_03331</name>
</gene>
<accession>N8Y757</accession>
<dbReference type="InterPro" id="IPR025246">
    <property type="entry name" value="IS30-like_HTH"/>
</dbReference>
<dbReference type="PANTHER" id="PTHR10948">
    <property type="entry name" value="TRANSPOSASE"/>
    <property type="match status" value="1"/>
</dbReference>
<dbReference type="STRING" id="202952.GCA_000747725_01584"/>
<dbReference type="GeneID" id="84211839"/>
<dbReference type="GO" id="GO:0004803">
    <property type="term" value="F:transposase activity"/>
    <property type="evidence" value="ECO:0007669"/>
    <property type="project" value="TreeGrafter"/>
</dbReference>
<dbReference type="HOGENOM" id="CLU_035706_9_0_6"/>
<name>N8Y757_9GAMM</name>
<comment type="caution">
    <text evidence="2">The sequence shown here is derived from an EMBL/GenBank/DDBJ whole genome shotgun (WGS) entry which is preliminary data.</text>
</comment>
<dbReference type="Gene3D" id="1.10.10.60">
    <property type="entry name" value="Homeodomain-like"/>
    <property type="match status" value="1"/>
</dbReference>